<dbReference type="Proteomes" id="UP000187429">
    <property type="component" value="Unassembled WGS sequence"/>
</dbReference>
<evidence type="ECO:0000313" key="3">
    <source>
        <dbReference type="Proteomes" id="UP000187429"/>
    </source>
</evidence>
<dbReference type="AlphaFoldDB" id="A0A1R1X1D6"/>
<keyword evidence="3" id="KW-1185">Reference proteome</keyword>
<comment type="caution">
    <text evidence="2">The sequence shown here is derived from an EMBL/GenBank/DDBJ whole genome shotgun (WGS) entry which is preliminary data.</text>
</comment>
<reference evidence="3" key="1">
    <citation type="submission" date="2017-01" db="EMBL/GenBank/DDBJ databases">
        <authorList>
            <person name="Wang Y."/>
            <person name="White M."/>
            <person name="Kvist S."/>
            <person name="Moncalvo J.-M."/>
        </authorList>
    </citation>
    <scope>NUCLEOTIDE SEQUENCE [LARGE SCALE GENOMIC DNA]</scope>
    <source>
        <strain evidence="3">ID-206-W2</strain>
    </source>
</reference>
<name>A0A1R1X1D6_9FUNG</name>
<gene>
    <name evidence="2" type="ORF">AYI69_g11075</name>
</gene>
<evidence type="ECO:0000313" key="2">
    <source>
        <dbReference type="EMBL" id="OMJ08407.1"/>
    </source>
</evidence>
<dbReference type="EMBL" id="LSSM01007402">
    <property type="protein sequence ID" value="OMJ08407.1"/>
    <property type="molecule type" value="Genomic_DNA"/>
</dbReference>
<feature type="compositionally biased region" description="Basic residues" evidence="1">
    <location>
        <begin position="194"/>
        <end position="205"/>
    </location>
</feature>
<accession>A0A1R1X1D6</accession>
<protein>
    <submittedName>
        <fullName evidence="2">Uncharacterized protein</fullName>
    </submittedName>
</protein>
<dbReference type="OrthoDB" id="5580913at2759"/>
<proteinExistence type="predicted"/>
<feature type="compositionally biased region" description="Polar residues" evidence="1">
    <location>
        <begin position="207"/>
        <end position="218"/>
    </location>
</feature>
<evidence type="ECO:0000256" key="1">
    <source>
        <dbReference type="SAM" id="MobiDB-lite"/>
    </source>
</evidence>
<feature type="region of interest" description="Disordered" evidence="1">
    <location>
        <begin position="194"/>
        <end position="255"/>
    </location>
</feature>
<sequence length="255" mass="28742">MMEQQAETQATMSQDQLKTLNDIVQQLFRENERNAETEDPYALTSIEEDFFRTPLTEEERKIAIYSCPKTSSMNYIPPPLGDSASSAVKKADSVLYGIQLSPAQATRPIDYYVHRRVQEIPGINTALYPEVTFAITMRALLSVIAATVTQERLDNLHKGLDLPGKPTQLVESDTKPHIDQEALETLISKKPVVKRQRVQPFRRRQQNTIPNDTYSSNTLRRRAPTQQPPLKPIQATGPPTASQIFVEGGLNRDPE</sequence>
<organism evidence="2 3">
    <name type="scientific">Smittium culicis</name>
    <dbReference type="NCBI Taxonomy" id="133412"/>
    <lineage>
        <taxon>Eukaryota</taxon>
        <taxon>Fungi</taxon>
        <taxon>Fungi incertae sedis</taxon>
        <taxon>Zoopagomycota</taxon>
        <taxon>Kickxellomycotina</taxon>
        <taxon>Harpellomycetes</taxon>
        <taxon>Harpellales</taxon>
        <taxon>Legeriomycetaceae</taxon>
        <taxon>Smittium</taxon>
    </lineage>
</organism>